<protein>
    <submittedName>
        <fullName evidence="1">Uncharacterized protein</fullName>
    </submittedName>
</protein>
<accession>A0A0V1LUZ7</accession>
<proteinExistence type="predicted"/>
<evidence type="ECO:0000313" key="2">
    <source>
        <dbReference type="Proteomes" id="UP000054721"/>
    </source>
</evidence>
<dbReference type="EMBL" id="JYDW01000002">
    <property type="protein sequence ID" value="KRZ63252.1"/>
    <property type="molecule type" value="Genomic_DNA"/>
</dbReference>
<keyword evidence="2" id="KW-1185">Reference proteome</keyword>
<comment type="caution">
    <text evidence="1">The sequence shown here is derived from an EMBL/GenBank/DDBJ whole genome shotgun (WGS) entry which is preliminary data.</text>
</comment>
<dbReference type="AlphaFoldDB" id="A0A0V1LUZ7"/>
<reference evidence="1 2" key="1">
    <citation type="submission" date="2015-05" db="EMBL/GenBank/DDBJ databases">
        <title>Evolution of Trichinella species and genotypes.</title>
        <authorList>
            <person name="Korhonen P.K."/>
            <person name="Edoardo P."/>
            <person name="Giuseppe L.R."/>
            <person name="Gasser R.B."/>
        </authorList>
    </citation>
    <scope>NUCLEOTIDE SEQUENCE [LARGE SCALE GENOMIC DNA]</scope>
    <source>
        <strain evidence="1">ISS10</strain>
    </source>
</reference>
<organism evidence="1 2">
    <name type="scientific">Trichinella nativa</name>
    <dbReference type="NCBI Taxonomy" id="6335"/>
    <lineage>
        <taxon>Eukaryota</taxon>
        <taxon>Metazoa</taxon>
        <taxon>Ecdysozoa</taxon>
        <taxon>Nematoda</taxon>
        <taxon>Enoplea</taxon>
        <taxon>Dorylaimia</taxon>
        <taxon>Trichinellida</taxon>
        <taxon>Trichinellidae</taxon>
        <taxon>Trichinella</taxon>
    </lineage>
</organism>
<dbReference type="Proteomes" id="UP000054721">
    <property type="component" value="Unassembled WGS sequence"/>
</dbReference>
<sequence>MSEMFYVQKLAVSSSVERELVIDGRLFCVLISAVPETWNPYIPYLLSHVS</sequence>
<name>A0A0V1LUZ7_9BILA</name>
<evidence type="ECO:0000313" key="1">
    <source>
        <dbReference type="EMBL" id="KRZ63252.1"/>
    </source>
</evidence>
<gene>
    <name evidence="1" type="ORF">T02_6792</name>
</gene>